<accession>A0A640K9P0</accession>
<organism evidence="2 3">
    <name type="scientific">Leishmania tarentolae</name>
    <name type="common">Sauroleishmania tarentolae</name>
    <dbReference type="NCBI Taxonomy" id="5689"/>
    <lineage>
        <taxon>Eukaryota</taxon>
        <taxon>Discoba</taxon>
        <taxon>Euglenozoa</taxon>
        <taxon>Kinetoplastea</taxon>
        <taxon>Metakinetoplastina</taxon>
        <taxon>Trypanosomatida</taxon>
        <taxon>Trypanosomatidae</taxon>
        <taxon>Leishmaniinae</taxon>
        <taxon>Leishmania</taxon>
        <taxon>lizard Leishmania</taxon>
    </lineage>
</organism>
<feature type="compositionally biased region" description="Basic and acidic residues" evidence="1">
    <location>
        <begin position="493"/>
        <end position="505"/>
    </location>
</feature>
<evidence type="ECO:0000256" key="1">
    <source>
        <dbReference type="SAM" id="MobiDB-lite"/>
    </source>
</evidence>
<proteinExistence type="predicted"/>
<dbReference type="EMBL" id="BLBS01000004">
    <property type="protein sequence ID" value="GET85704.1"/>
    <property type="molecule type" value="Genomic_DNA"/>
</dbReference>
<feature type="region of interest" description="Disordered" evidence="1">
    <location>
        <begin position="493"/>
        <end position="512"/>
    </location>
</feature>
<feature type="region of interest" description="Disordered" evidence="1">
    <location>
        <begin position="76"/>
        <end position="171"/>
    </location>
</feature>
<evidence type="ECO:0000313" key="3">
    <source>
        <dbReference type="Proteomes" id="UP000419144"/>
    </source>
</evidence>
<feature type="compositionally biased region" description="Low complexity" evidence="1">
    <location>
        <begin position="223"/>
        <end position="237"/>
    </location>
</feature>
<protein>
    <submittedName>
        <fullName evidence="2">Uncharacterized protein</fullName>
    </submittedName>
</protein>
<keyword evidence="3" id="KW-1185">Reference proteome</keyword>
<comment type="caution">
    <text evidence="2">The sequence shown here is derived from an EMBL/GenBank/DDBJ whole genome shotgun (WGS) entry which is preliminary data.</text>
</comment>
<feature type="compositionally biased region" description="Polar residues" evidence="1">
    <location>
        <begin position="127"/>
        <end position="141"/>
    </location>
</feature>
<name>A0A640K9P0_LEITA</name>
<evidence type="ECO:0000313" key="2">
    <source>
        <dbReference type="EMBL" id="GET85704.1"/>
    </source>
</evidence>
<reference evidence="2" key="1">
    <citation type="submission" date="2019-11" db="EMBL/GenBank/DDBJ databases">
        <title>Leishmania tarentolae CDS.</title>
        <authorList>
            <person name="Goto Y."/>
            <person name="Yamagishi J."/>
        </authorList>
    </citation>
    <scope>NUCLEOTIDE SEQUENCE [LARGE SCALE GENOMIC DNA]</scope>
    <source>
        <strain evidence="2">Parrot Tar II</strain>
    </source>
</reference>
<feature type="region of interest" description="Disordered" evidence="1">
    <location>
        <begin position="217"/>
        <end position="237"/>
    </location>
</feature>
<gene>
    <name evidence="2" type="ORF">LtaPh_0409300</name>
</gene>
<dbReference type="VEuPathDB" id="TriTrypDB:LtaPh_0409300"/>
<sequence length="512" mass="55798">MPIVASRDYRASWEIPYDFHPRIHAYPRSKGAVRPFMAARSPTSAAFDAAIAPKHKQVRRTFRHDHRGPRVATVAPVVAAPADEQETAPAGNTSSADSPRQPAATALEKLPCPSHPRQQSKRYTGRCSGQASHTLPTSSALSEEETARRSPAGPLVPTPPVHTSVKARSGERAITAERTGFRQRRSHAIPLSTRCRVPQRPASTTVGVARSLPSSCPTEHFGLSSGPQPPSLSLTTTSAAPARATTTAPVHTGYHPRTKLDYSLCPSYAAHCAQWRRQPVPSICVADQYRNPPGAREYRLHAYKVRHASREHFVKALRSCMASGVQEVVPHDVVDALTDTRDARTFDPSLHNYNVMVTDAFHNSIEERAARLQARENRMWERLILNVGPLEAAHQQVVEVGGVSVLDSGHVSSPICISSAPGAAGVDDGAAEGDEAMAVVVRPFPDELLADSEALRVAEAQRRWPKGREWDRQAAIQRAVGPTAQEAIIDLGIDPRYRQPGEHPGRVSSRWT</sequence>
<dbReference type="Proteomes" id="UP000419144">
    <property type="component" value="Unassembled WGS sequence"/>
</dbReference>
<dbReference type="OrthoDB" id="273839at2759"/>
<dbReference type="AlphaFoldDB" id="A0A640K9P0"/>